<gene>
    <name evidence="2" type="ORF">BDQ12DRAFT_726962</name>
</gene>
<feature type="region of interest" description="Disordered" evidence="1">
    <location>
        <begin position="196"/>
        <end position="219"/>
    </location>
</feature>
<keyword evidence="3" id="KW-1185">Reference proteome</keyword>
<sequence>MSSTLTSSIITTTIVVVDDAHHSLPTYWYLPYILVLVHYHHYRRLCPQGIRVSPSCSHSTSPYALTNTDILPTFATPPLQSQPPPSPPTTPSASQDPATHSMCLASSRLSLPSQRPLAHCRHQEHLFRLYGLGETIEHIARRQGRCTRAVIQEYNSSLHPTLWRVYSPRRSGFAFPMVSTSSGECTRQTWESLDHTALPPLPPTPSASQDQAMGSVHHPPIALHPMLSPSFLTHSSTISNNKPFEKVPGANAEPGLI</sequence>
<organism evidence="2 3">
    <name type="scientific">Crucibulum laeve</name>
    <dbReference type="NCBI Taxonomy" id="68775"/>
    <lineage>
        <taxon>Eukaryota</taxon>
        <taxon>Fungi</taxon>
        <taxon>Dikarya</taxon>
        <taxon>Basidiomycota</taxon>
        <taxon>Agaricomycotina</taxon>
        <taxon>Agaricomycetes</taxon>
        <taxon>Agaricomycetidae</taxon>
        <taxon>Agaricales</taxon>
        <taxon>Agaricineae</taxon>
        <taxon>Nidulariaceae</taxon>
        <taxon>Crucibulum</taxon>
    </lineage>
</organism>
<name>A0A5C3LQ38_9AGAR</name>
<protein>
    <submittedName>
        <fullName evidence="2">Uncharacterized protein</fullName>
    </submittedName>
</protein>
<feature type="compositionally biased region" description="Pro residues" evidence="1">
    <location>
        <begin position="80"/>
        <end position="90"/>
    </location>
</feature>
<evidence type="ECO:0000313" key="3">
    <source>
        <dbReference type="Proteomes" id="UP000308652"/>
    </source>
</evidence>
<evidence type="ECO:0000313" key="2">
    <source>
        <dbReference type="EMBL" id="TFK34418.1"/>
    </source>
</evidence>
<feature type="region of interest" description="Disordered" evidence="1">
    <location>
        <begin position="74"/>
        <end position="99"/>
    </location>
</feature>
<dbReference type="Proteomes" id="UP000308652">
    <property type="component" value="Unassembled WGS sequence"/>
</dbReference>
<evidence type="ECO:0000256" key="1">
    <source>
        <dbReference type="SAM" id="MobiDB-lite"/>
    </source>
</evidence>
<dbReference type="EMBL" id="ML213632">
    <property type="protein sequence ID" value="TFK34418.1"/>
    <property type="molecule type" value="Genomic_DNA"/>
</dbReference>
<proteinExistence type="predicted"/>
<accession>A0A5C3LQ38</accession>
<reference evidence="2 3" key="1">
    <citation type="journal article" date="2019" name="Nat. Ecol. Evol.">
        <title>Megaphylogeny resolves global patterns of mushroom evolution.</title>
        <authorList>
            <person name="Varga T."/>
            <person name="Krizsan K."/>
            <person name="Foldi C."/>
            <person name="Dima B."/>
            <person name="Sanchez-Garcia M."/>
            <person name="Sanchez-Ramirez S."/>
            <person name="Szollosi G.J."/>
            <person name="Szarkandi J.G."/>
            <person name="Papp V."/>
            <person name="Albert L."/>
            <person name="Andreopoulos W."/>
            <person name="Angelini C."/>
            <person name="Antonin V."/>
            <person name="Barry K.W."/>
            <person name="Bougher N.L."/>
            <person name="Buchanan P."/>
            <person name="Buyck B."/>
            <person name="Bense V."/>
            <person name="Catcheside P."/>
            <person name="Chovatia M."/>
            <person name="Cooper J."/>
            <person name="Damon W."/>
            <person name="Desjardin D."/>
            <person name="Finy P."/>
            <person name="Geml J."/>
            <person name="Haridas S."/>
            <person name="Hughes K."/>
            <person name="Justo A."/>
            <person name="Karasinski D."/>
            <person name="Kautmanova I."/>
            <person name="Kiss B."/>
            <person name="Kocsube S."/>
            <person name="Kotiranta H."/>
            <person name="LaButti K.M."/>
            <person name="Lechner B.E."/>
            <person name="Liimatainen K."/>
            <person name="Lipzen A."/>
            <person name="Lukacs Z."/>
            <person name="Mihaltcheva S."/>
            <person name="Morgado L.N."/>
            <person name="Niskanen T."/>
            <person name="Noordeloos M.E."/>
            <person name="Ohm R.A."/>
            <person name="Ortiz-Santana B."/>
            <person name="Ovrebo C."/>
            <person name="Racz N."/>
            <person name="Riley R."/>
            <person name="Savchenko A."/>
            <person name="Shiryaev A."/>
            <person name="Soop K."/>
            <person name="Spirin V."/>
            <person name="Szebenyi C."/>
            <person name="Tomsovsky M."/>
            <person name="Tulloss R.E."/>
            <person name="Uehling J."/>
            <person name="Grigoriev I.V."/>
            <person name="Vagvolgyi C."/>
            <person name="Papp T."/>
            <person name="Martin F.M."/>
            <person name="Miettinen O."/>
            <person name="Hibbett D.S."/>
            <person name="Nagy L.G."/>
        </authorList>
    </citation>
    <scope>NUCLEOTIDE SEQUENCE [LARGE SCALE GENOMIC DNA]</scope>
    <source>
        <strain evidence="2 3">CBS 166.37</strain>
    </source>
</reference>
<dbReference type="AlphaFoldDB" id="A0A5C3LQ38"/>